<dbReference type="Gene3D" id="1.20.1440.30">
    <property type="entry name" value="Biosynthetic Protein domain"/>
    <property type="match status" value="1"/>
</dbReference>
<gene>
    <name evidence="2" type="ORF">GCM10009838_33640</name>
</gene>
<evidence type="ECO:0000256" key="1">
    <source>
        <dbReference type="SAM" id="SignalP"/>
    </source>
</evidence>
<evidence type="ECO:0000313" key="2">
    <source>
        <dbReference type="EMBL" id="GAA1971548.1"/>
    </source>
</evidence>
<proteinExistence type="predicted"/>
<accession>A0ABN2RMH9</accession>
<dbReference type="Pfam" id="PF05139">
    <property type="entry name" value="Erythro_esteras"/>
    <property type="match status" value="1"/>
</dbReference>
<dbReference type="InterPro" id="IPR007815">
    <property type="entry name" value="Emycin_Estase"/>
</dbReference>
<protein>
    <submittedName>
        <fullName evidence="2">Erythromycin esterase family protein</fullName>
    </submittedName>
</protein>
<organism evidence="2 3">
    <name type="scientific">Catenulispora subtropica</name>
    <dbReference type="NCBI Taxonomy" id="450798"/>
    <lineage>
        <taxon>Bacteria</taxon>
        <taxon>Bacillati</taxon>
        <taxon>Actinomycetota</taxon>
        <taxon>Actinomycetes</taxon>
        <taxon>Catenulisporales</taxon>
        <taxon>Catenulisporaceae</taxon>
        <taxon>Catenulispora</taxon>
    </lineage>
</organism>
<dbReference type="PANTHER" id="PTHR31299:SF0">
    <property type="entry name" value="ESTERASE, PUTATIVE (AFU_ORTHOLOGUE AFUA_1G05850)-RELATED"/>
    <property type="match status" value="1"/>
</dbReference>
<comment type="caution">
    <text evidence="2">The sequence shown here is derived from an EMBL/GenBank/DDBJ whole genome shotgun (WGS) entry which is preliminary data.</text>
</comment>
<dbReference type="PANTHER" id="PTHR31299">
    <property type="entry name" value="ESTERASE, PUTATIVE (AFU_ORTHOLOGUE AFUA_1G05850)-RELATED"/>
    <property type="match status" value="1"/>
</dbReference>
<dbReference type="InterPro" id="IPR014622">
    <property type="entry name" value="UCP036794_erythomycin"/>
</dbReference>
<dbReference type="PIRSF" id="PIRSF036794">
    <property type="entry name" value="UCP_erythr_ester"/>
    <property type="match status" value="1"/>
</dbReference>
<feature type="signal peptide" evidence="1">
    <location>
        <begin position="1"/>
        <end position="31"/>
    </location>
</feature>
<sequence>MQPPHRVRLIRRVAMPVLIPALVLASLSLCAAPADARTRPDPVVKALARAAHPLSTTEPVDGMADLEPLGREIGGSVIVGVGEATHGSHQFFTLQDRIFRYLVANKRFTSFAREAGWNAGLRINAWLLTGRGDIRQIMREVFQSADRLWNNQEYLELFEWMRAYNLRHAEKVQFTGDDIYPVEPEIYTRVLAYAADDCPALYPAIAYLYRGHPTGSVLDATHEFRNLPQDQRLDFAGRAEQAYELLKTCHPSPDRTRFEWRVQDAHVIAQNTRYLSYDSETQLPQQDLYRDAQMAANLTWWHEHTGGKTMLAAQDDHVALVTDDPDYPRTEGSFLREQFGRGYLSIRTSFGGGSFVAFVNTSEFPPPVQVFPVGPPDPDSNEYTLDKVSCGDYFMDLRSVRPPASQWLTVARPTFDIGSVGPAYTSDAALGPSSDVLFYLHHVDAAHLLPA</sequence>
<dbReference type="Gene3D" id="3.30.1870.10">
    <property type="entry name" value="EreA-like, domain 2"/>
    <property type="match status" value="1"/>
</dbReference>
<dbReference type="SUPFAM" id="SSF159501">
    <property type="entry name" value="EreA/ChaN-like"/>
    <property type="match status" value="1"/>
</dbReference>
<keyword evidence="1" id="KW-0732">Signal</keyword>
<reference evidence="2 3" key="1">
    <citation type="journal article" date="2019" name="Int. J. Syst. Evol. Microbiol.">
        <title>The Global Catalogue of Microorganisms (GCM) 10K type strain sequencing project: providing services to taxonomists for standard genome sequencing and annotation.</title>
        <authorList>
            <consortium name="The Broad Institute Genomics Platform"/>
            <consortium name="The Broad Institute Genome Sequencing Center for Infectious Disease"/>
            <person name="Wu L."/>
            <person name="Ma J."/>
        </authorList>
    </citation>
    <scope>NUCLEOTIDE SEQUENCE [LARGE SCALE GENOMIC DNA]</scope>
    <source>
        <strain evidence="2 3">JCM 16013</strain>
    </source>
</reference>
<evidence type="ECO:0000313" key="3">
    <source>
        <dbReference type="Proteomes" id="UP001499854"/>
    </source>
</evidence>
<keyword evidence="3" id="KW-1185">Reference proteome</keyword>
<dbReference type="Gene3D" id="3.40.1660.10">
    <property type="entry name" value="EreA-like (biosynthetic domain)"/>
    <property type="match status" value="1"/>
</dbReference>
<dbReference type="EMBL" id="BAAAQM010000017">
    <property type="protein sequence ID" value="GAA1971548.1"/>
    <property type="molecule type" value="Genomic_DNA"/>
</dbReference>
<name>A0ABN2RMH9_9ACTN</name>
<dbReference type="Proteomes" id="UP001499854">
    <property type="component" value="Unassembled WGS sequence"/>
</dbReference>
<feature type="chain" id="PRO_5045390298" evidence="1">
    <location>
        <begin position="32"/>
        <end position="451"/>
    </location>
</feature>
<dbReference type="InterPro" id="IPR052036">
    <property type="entry name" value="Hydrolase/PRTase-associated"/>
</dbReference>
<dbReference type="CDD" id="cd14728">
    <property type="entry name" value="Ere-like"/>
    <property type="match status" value="1"/>
</dbReference>